<accession>A0A074ZTP2</accession>
<organism evidence="1 2">
    <name type="scientific">Opisthorchis viverrini</name>
    <name type="common">Southeast Asian liver fluke</name>
    <dbReference type="NCBI Taxonomy" id="6198"/>
    <lineage>
        <taxon>Eukaryota</taxon>
        <taxon>Metazoa</taxon>
        <taxon>Spiralia</taxon>
        <taxon>Lophotrochozoa</taxon>
        <taxon>Platyhelminthes</taxon>
        <taxon>Trematoda</taxon>
        <taxon>Digenea</taxon>
        <taxon>Opisthorchiida</taxon>
        <taxon>Opisthorchiata</taxon>
        <taxon>Opisthorchiidae</taxon>
        <taxon>Opisthorchis</taxon>
    </lineage>
</organism>
<reference evidence="1 2" key="1">
    <citation type="submission" date="2013-11" db="EMBL/GenBank/DDBJ databases">
        <title>Opisthorchis viverrini - life in the bile duct.</title>
        <authorList>
            <person name="Young N.D."/>
            <person name="Nagarajan N."/>
            <person name="Lin S.J."/>
            <person name="Korhonen P.K."/>
            <person name="Jex A.R."/>
            <person name="Hall R.S."/>
            <person name="Safavi-Hemami H."/>
            <person name="Kaewkong W."/>
            <person name="Bertrand D."/>
            <person name="Gao S."/>
            <person name="Seet Q."/>
            <person name="Wongkham S."/>
            <person name="Teh B.T."/>
            <person name="Wongkham C."/>
            <person name="Intapan P.M."/>
            <person name="Maleewong W."/>
            <person name="Yang X."/>
            <person name="Hu M."/>
            <person name="Wang Z."/>
            <person name="Hofmann A."/>
            <person name="Sternberg P.W."/>
            <person name="Tan P."/>
            <person name="Wang J."/>
            <person name="Gasser R.B."/>
        </authorList>
    </citation>
    <scope>NUCLEOTIDE SEQUENCE [LARGE SCALE GENOMIC DNA]</scope>
</reference>
<evidence type="ECO:0000313" key="2">
    <source>
        <dbReference type="Proteomes" id="UP000054324"/>
    </source>
</evidence>
<gene>
    <name evidence="1" type="ORF">T265_15944</name>
</gene>
<evidence type="ECO:0000313" key="1">
    <source>
        <dbReference type="EMBL" id="KER18604.1"/>
    </source>
</evidence>
<dbReference type="KEGG" id="ovi:T265_15944"/>
<sequence>MAGNLSNVNHLTNTVNGFTVIQQMSATHFKVAVAETVAIRLEQPILRHQDMYVMGWLHIHIPPINWSVTQMQELAERARQMNK</sequence>
<dbReference type="RefSeq" id="XP_009177649.1">
    <property type="nucleotide sequence ID" value="XM_009179385.1"/>
</dbReference>
<dbReference type="EMBL" id="KL599264">
    <property type="protein sequence ID" value="KER18604.1"/>
    <property type="molecule type" value="Genomic_DNA"/>
</dbReference>
<protein>
    <submittedName>
        <fullName evidence="1">Uncharacterized protein</fullName>
    </submittedName>
</protein>
<dbReference type="CTD" id="20330109"/>
<feature type="non-terminal residue" evidence="1">
    <location>
        <position position="83"/>
    </location>
</feature>
<dbReference type="AlphaFoldDB" id="A0A074ZTP2"/>
<dbReference type="Proteomes" id="UP000054324">
    <property type="component" value="Unassembled WGS sequence"/>
</dbReference>
<name>A0A074ZTP2_OPIVI</name>
<dbReference type="GeneID" id="20330109"/>
<proteinExistence type="predicted"/>
<keyword evidence="2" id="KW-1185">Reference proteome</keyword>